<dbReference type="Gene3D" id="1.25.40.10">
    <property type="entry name" value="Tetratricopeptide repeat domain"/>
    <property type="match status" value="1"/>
</dbReference>
<evidence type="ECO:0000313" key="1">
    <source>
        <dbReference type="EMBL" id="ORY07807.1"/>
    </source>
</evidence>
<dbReference type="Proteomes" id="UP000193144">
    <property type="component" value="Unassembled WGS sequence"/>
</dbReference>
<dbReference type="InterPro" id="IPR010323">
    <property type="entry name" value="DUF924"/>
</dbReference>
<accession>A0A1Y1ZCV7</accession>
<dbReference type="AlphaFoldDB" id="A0A1Y1ZCV7"/>
<keyword evidence="2" id="KW-1185">Reference proteome</keyword>
<gene>
    <name evidence="1" type="ORF">BCR34DRAFT_666269</name>
</gene>
<reference evidence="1 2" key="1">
    <citation type="submission" date="2016-07" db="EMBL/GenBank/DDBJ databases">
        <title>Pervasive Adenine N6-methylation of Active Genes in Fungi.</title>
        <authorList>
            <consortium name="DOE Joint Genome Institute"/>
            <person name="Mondo S.J."/>
            <person name="Dannebaum R.O."/>
            <person name="Kuo R.C."/>
            <person name="Labutti K."/>
            <person name="Haridas S."/>
            <person name="Kuo A."/>
            <person name="Salamov A."/>
            <person name="Ahrendt S.R."/>
            <person name="Lipzen A."/>
            <person name="Sullivan W."/>
            <person name="Andreopoulos W.B."/>
            <person name="Clum A."/>
            <person name="Lindquist E."/>
            <person name="Daum C."/>
            <person name="Ramamoorthy G.K."/>
            <person name="Gryganskyi A."/>
            <person name="Culley D."/>
            <person name="Magnuson J.K."/>
            <person name="James T.Y."/>
            <person name="O'Malley M.A."/>
            <person name="Stajich J.E."/>
            <person name="Spatafora J.W."/>
            <person name="Visel A."/>
            <person name="Grigoriev I.V."/>
        </authorList>
    </citation>
    <scope>NUCLEOTIDE SEQUENCE [LARGE SCALE GENOMIC DNA]</scope>
    <source>
        <strain evidence="1 2">CBS 115471</strain>
    </source>
</reference>
<dbReference type="Gene3D" id="1.20.58.320">
    <property type="entry name" value="TPR-like"/>
    <property type="match status" value="1"/>
</dbReference>
<comment type="caution">
    <text evidence="1">The sequence shown here is derived from an EMBL/GenBank/DDBJ whole genome shotgun (WGS) entry which is preliminary data.</text>
</comment>
<dbReference type="OrthoDB" id="414698at2759"/>
<protein>
    <recommendedName>
        <fullName evidence="3">DUF924-domain-containing protein</fullName>
    </recommendedName>
</protein>
<evidence type="ECO:0000313" key="2">
    <source>
        <dbReference type="Proteomes" id="UP000193144"/>
    </source>
</evidence>
<organism evidence="1 2">
    <name type="scientific">Clohesyomyces aquaticus</name>
    <dbReference type="NCBI Taxonomy" id="1231657"/>
    <lineage>
        <taxon>Eukaryota</taxon>
        <taxon>Fungi</taxon>
        <taxon>Dikarya</taxon>
        <taxon>Ascomycota</taxon>
        <taxon>Pezizomycotina</taxon>
        <taxon>Dothideomycetes</taxon>
        <taxon>Pleosporomycetidae</taxon>
        <taxon>Pleosporales</taxon>
        <taxon>Lindgomycetaceae</taxon>
        <taxon>Clohesyomyces</taxon>
    </lineage>
</organism>
<sequence>MQNCLVLFQCQGSHLKPPTTIHNQQQHIRMFIRHPLFRLLNIQTLSSAIRLISIQPASPIMDPEVKRVIAFWFNRPPLEWIIAPEGLDAQLKSEFGDLVLKARRNELDNWATSPEGSVAIVTLLDQFTRNLFRGTAEAFSGDAKAFEVATKAVAQDFDKQVTVIQASAFYMCLMQQESLVSVIAARGLFEKLKERCESEEEHKWVGMGVPAAGRHLQQLLRFGRYPTRNALLGRKNTEDEEMFLREHVSSL</sequence>
<dbReference type="STRING" id="1231657.A0A1Y1ZCV7"/>
<dbReference type="EMBL" id="MCFA01000106">
    <property type="protein sequence ID" value="ORY07807.1"/>
    <property type="molecule type" value="Genomic_DNA"/>
</dbReference>
<dbReference type="SUPFAM" id="SSF48452">
    <property type="entry name" value="TPR-like"/>
    <property type="match status" value="1"/>
</dbReference>
<proteinExistence type="predicted"/>
<dbReference type="Pfam" id="PF06041">
    <property type="entry name" value="DUF924"/>
    <property type="match status" value="1"/>
</dbReference>
<dbReference type="InterPro" id="IPR011990">
    <property type="entry name" value="TPR-like_helical_dom_sf"/>
</dbReference>
<name>A0A1Y1ZCV7_9PLEO</name>
<evidence type="ECO:0008006" key="3">
    <source>
        <dbReference type="Google" id="ProtNLM"/>
    </source>
</evidence>